<keyword evidence="7" id="KW-0406">Ion transport</keyword>
<evidence type="ECO:0000256" key="3">
    <source>
        <dbReference type="ARBA" id="ARBA00022496"/>
    </source>
</evidence>
<evidence type="ECO:0000259" key="9">
    <source>
        <dbReference type="PROSITE" id="PS50893"/>
    </source>
</evidence>
<dbReference type="InterPro" id="IPR017871">
    <property type="entry name" value="ABC_transporter-like_CS"/>
</dbReference>
<evidence type="ECO:0000313" key="10">
    <source>
        <dbReference type="EMBL" id="CAB5062486.1"/>
    </source>
</evidence>
<dbReference type="PROSITE" id="PS00211">
    <property type="entry name" value="ABC_TRANSPORTER_1"/>
    <property type="match status" value="1"/>
</dbReference>
<dbReference type="InterPro" id="IPR015853">
    <property type="entry name" value="ABC_transpr_FbpC"/>
</dbReference>
<dbReference type="GO" id="GO:0005524">
    <property type="term" value="F:ATP binding"/>
    <property type="evidence" value="ECO:0007669"/>
    <property type="project" value="UniProtKB-KW"/>
</dbReference>
<keyword evidence="3" id="KW-0410">Iron transport</keyword>
<proteinExistence type="predicted"/>
<dbReference type="SUPFAM" id="SSF52540">
    <property type="entry name" value="P-loop containing nucleoside triphosphate hydrolases"/>
    <property type="match status" value="1"/>
</dbReference>
<evidence type="ECO:0000256" key="6">
    <source>
        <dbReference type="ARBA" id="ARBA00023004"/>
    </source>
</evidence>
<dbReference type="InterPro" id="IPR050093">
    <property type="entry name" value="ABC_SmlMolc_Importer"/>
</dbReference>
<dbReference type="EMBL" id="CAFBQV010000052">
    <property type="protein sequence ID" value="CAB5062486.1"/>
    <property type="molecule type" value="Genomic_DNA"/>
</dbReference>
<sequence>MLDCQNLVVTYESTPVLQNLSIYIGAGEIVALTGPSGSGKTTLLRCIAGLEVVESGTILLSGEEITSKPAHLRRIGLVFQDNQLFPHLNVAKNISYSLIIQGTKQKLMDEKVAEVLELVGLTHLSQREVFKLSGGEAKRIAVARALVAQPKVLLLDEPLNGLDKELHARLLADLGTLLRLRGTTTLHVTHDQDEANAIADRVLDIRNLMPHLTRTNISLNVKY</sequence>
<keyword evidence="5" id="KW-0067">ATP-binding</keyword>
<dbReference type="InterPro" id="IPR027417">
    <property type="entry name" value="P-loop_NTPase"/>
</dbReference>
<keyword evidence="2" id="KW-1003">Cell membrane</keyword>
<evidence type="ECO:0000256" key="4">
    <source>
        <dbReference type="ARBA" id="ARBA00022741"/>
    </source>
</evidence>
<dbReference type="Gene3D" id="3.40.50.300">
    <property type="entry name" value="P-loop containing nucleotide triphosphate hydrolases"/>
    <property type="match status" value="1"/>
</dbReference>
<evidence type="ECO:0000256" key="5">
    <source>
        <dbReference type="ARBA" id="ARBA00022840"/>
    </source>
</evidence>
<dbReference type="InterPro" id="IPR003593">
    <property type="entry name" value="AAA+_ATPase"/>
</dbReference>
<name>A0A6J7UC65_9ZZZZ</name>
<dbReference type="PANTHER" id="PTHR42781">
    <property type="entry name" value="SPERMIDINE/PUTRESCINE IMPORT ATP-BINDING PROTEIN POTA"/>
    <property type="match status" value="1"/>
</dbReference>
<dbReference type="Pfam" id="PF00005">
    <property type="entry name" value="ABC_tran"/>
    <property type="match status" value="1"/>
</dbReference>
<dbReference type="CDD" id="cd03259">
    <property type="entry name" value="ABC_Carb_Solutes_like"/>
    <property type="match status" value="1"/>
</dbReference>
<dbReference type="SMART" id="SM00382">
    <property type="entry name" value="AAA"/>
    <property type="match status" value="1"/>
</dbReference>
<dbReference type="GO" id="GO:0015408">
    <property type="term" value="F:ABC-type ferric iron transporter activity"/>
    <property type="evidence" value="ECO:0007669"/>
    <property type="project" value="InterPro"/>
</dbReference>
<organism evidence="10">
    <name type="scientific">freshwater metagenome</name>
    <dbReference type="NCBI Taxonomy" id="449393"/>
    <lineage>
        <taxon>unclassified sequences</taxon>
        <taxon>metagenomes</taxon>
        <taxon>ecological metagenomes</taxon>
    </lineage>
</organism>
<dbReference type="GO" id="GO:0016887">
    <property type="term" value="F:ATP hydrolysis activity"/>
    <property type="evidence" value="ECO:0007669"/>
    <property type="project" value="InterPro"/>
</dbReference>
<dbReference type="PROSITE" id="PS50893">
    <property type="entry name" value="ABC_TRANSPORTER_2"/>
    <property type="match status" value="1"/>
</dbReference>
<keyword evidence="1" id="KW-0813">Transport</keyword>
<dbReference type="PANTHER" id="PTHR42781:SF4">
    <property type="entry name" value="SPERMIDINE_PUTRESCINE IMPORT ATP-BINDING PROTEIN POTA"/>
    <property type="match status" value="1"/>
</dbReference>
<accession>A0A6J7UC65</accession>
<evidence type="ECO:0000256" key="8">
    <source>
        <dbReference type="ARBA" id="ARBA00023136"/>
    </source>
</evidence>
<evidence type="ECO:0000256" key="7">
    <source>
        <dbReference type="ARBA" id="ARBA00023065"/>
    </source>
</evidence>
<evidence type="ECO:0000256" key="1">
    <source>
        <dbReference type="ARBA" id="ARBA00022448"/>
    </source>
</evidence>
<dbReference type="GO" id="GO:0016020">
    <property type="term" value="C:membrane"/>
    <property type="evidence" value="ECO:0007669"/>
    <property type="project" value="InterPro"/>
</dbReference>
<reference evidence="10" key="1">
    <citation type="submission" date="2020-05" db="EMBL/GenBank/DDBJ databases">
        <authorList>
            <person name="Chiriac C."/>
            <person name="Salcher M."/>
            <person name="Ghai R."/>
            <person name="Kavagutti S V."/>
        </authorList>
    </citation>
    <scope>NUCLEOTIDE SEQUENCE</scope>
</reference>
<evidence type="ECO:0000256" key="2">
    <source>
        <dbReference type="ARBA" id="ARBA00022475"/>
    </source>
</evidence>
<keyword evidence="4" id="KW-0547">Nucleotide-binding</keyword>
<keyword evidence="8" id="KW-0472">Membrane</keyword>
<feature type="domain" description="ABC transporter" evidence="9">
    <location>
        <begin position="2"/>
        <end position="221"/>
    </location>
</feature>
<dbReference type="AlphaFoldDB" id="A0A6J7UC65"/>
<dbReference type="InterPro" id="IPR003439">
    <property type="entry name" value="ABC_transporter-like_ATP-bd"/>
</dbReference>
<protein>
    <submittedName>
        <fullName evidence="10">Unannotated protein</fullName>
    </submittedName>
</protein>
<gene>
    <name evidence="10" type="ORF">UFOPK4345_00454</name>
</gene>
<keyword evidence="6" id="KW-0408">Iron</keyword>